<dbReference type="Pfam" id="PF01212">
    <property type="entry name" value="Beta_elim_lyase"/>
    <property type="match status" value="1"/>
</dbReference>
<name>S5DK07_9ACTN</name>
<evidence type="ECO:0000313" key="7">
    <source>
        <dbReference type="EMBL" id="AGQ19166.1"/>
    </source>
</evidence>
<evidence type="ECO:0000256" key="5">
    <source>
        <dbReference type="PIRSR" id="PIRSR017617-1"/>
    </source>
</evidence>
<organism evidence="7">
    <name type="scientific">Candidatus Actinomarina minuta</name>
    <dbReference type="NCBI Taxonomy" id="1389454"/>
    <lineage>
        <taxon>Bacteria</taxon>
        <taxon>Bacillati</taxon>
        <taxon>Actinomycetota</taxon>
        <taxon>Actinomycetes</taxon>
        <taxon>Candidatus Actinomarinidae</taxon>
        <taxon>Candidatus Actinomarinales</taxon>
        <taxon>Candidatus Actinomarineae</taxon>
        <taxon>Candidatus Actinomarinaceae</taxon>
        <taxon>Candidatus Actinomarina</taxon>
    </lineage>
</organism>
<dbReference type="SUPFAM" id="SSF53383">
    <property type="entry name" value="PLP-dependent transferases"/>
    <property type="match status" value="1"/>
</dbReference>
<dbReference type="InterPro" id="IPR015422">
    <property type="entry name" value="PyrdxlP-dep_Trfase_small"/>
</dbReference>
<dbReference type="InterPro" id="IPR023603">
    <property type="entry name" value="Low_specificity_L-TA-like"/>
</dbReference>
<feature type="domain" description="Aromatic amino acid beta-eliminating lyase/threonine aldolase" evidence="6">
    <location>
        <begin position="3"/>
        <end position="282"/>
    </location>
</feature>
<comment type="similarity">
    <text evidence="2">Belongs to the threonine aldolase family.</text>
</comment>
<feature type="modified residue" description="N6-(pyridoxal phosphate)lysine" evidence="5">
    <location>
        <position position="198"/>
    </location>
</feature>
<dbReference type="AlphaFoldDB" id="S5DK07"/>
<dbReference type="Gene3D" id="3.40.640.10">
    <property type="entry name" value="Type I PLP-dependent aspartate aminotransferase-like (Major domain)"/>
    <property type="match status" value="1"/>
</dbReference>
<accession>S5DK07</accession>
<proteinExistence type="inferred from homology"/>
<dbReference type="GO" id="GO:0005829">
    <property type="term" value="C:cytosol"/>
    <property type="evidence" value="ECO:0007669"/>
    <property type="project" value="TreeGrafter"/>
</dbReference>
<dbReference type="PIRSF" id="PIRSF017617">
    <property type="entry name" value="Thr_aldolase"/>
    <property type="match status" value="1"/>
</dbReference>
<evidence type="ECO:0000256" key="1">
    <source>
        <dbReference type="ARBA" id="ARBA00001933"/>
    </source>
</evidence>
<evidence type="ECO:0000256" key="2">
    <source>
        <dbReference type="ARBA" id="ARBA00006966"/>
    </source>
</evidence>
<keyword evidence="3" id="KW-0663">Pyridoxal phosphate</keyword>
<dbReference type="NCBIfam" id="NF041359">
    <property type="entry name" value="GntG_guanitoxin"/>
    <property type="match status" value="1"/>
</dbReference>
<evidence type="ECO:0000256" key="4">
    <source>
        <dbReference type="ARBA" id="ARBA00023239"/>
    </source>
</evidence>
<evidence type="ECO:0000256" key="3">
    <source>
        <dbReference type="ARBA" id="ARBA00022898"/>
    </source>
</evidence>
<dbReference type="InterPro" id="IPR015424">
    <property type="entry name" value="PyrdxlP-dep_Trfase"/>
</dbReference>
<dbReference type="GO" id="GO:0006545">
    <property type="term" value="P:glycine biosynthetic process"/>
    <property type="evidence" value="ECO:0007669"/>
    <property type="project" value="TreeGrafter"/>
</dbReference>
<dbReference type="PANTHER" id="PTHR48097:SF9">
    <property type="entry name" value="L-THREONINE ALDOLASE"/>
    <property type="match status" value="1"/>
</dbReference>
<dbReference type="Gene3D" id="3.90.1150.10">
    <property type="entry name" value="Aspartate Aminotransferase, domain 1"/>
    <property type="match status" value="1"/>
</dbReference>
<keyword evidence="4" id="KW-0456">Lyase</keyword>
<dbReference type="InterPro" id="IPR015421">
    <property type="entry name" value="PyrdxlP-dep_Trfase_major"/>
</dbReference>
<reference evidence="7" key="1">
    <citation type="journal article" date="2013" name="Sci. Rep.">
        <title>Metagenomics uncovers a new group of low GC and ultra-small marine Actinobacteria.</title>
        <authorList>
            <person name="Ghai R."/>
            <person name="Mizuno C.M."/>
            <person name="Picazo A."/>
            <person name="Camacho A."/>
            <person name="Rodriguez-Valera F."/>
        </authorList>
    </citation>
    <scope>NUCLEOTIDE SEQUENCE</scope>
</reference>
<dbReference type="FunFam" id="3.40.640.10:FF:000030">
    <property type="entry name" value="Low-specificity L-threonine aldolase"/>
    <property type="match status" value="1"/>
</dbReference>
<dbReference type="EMBL" id="KC811124">
    <property type="protein sequence ID" value="AGQ19166.1"/>
    <property type="molecule type" value="Genomic_DNA"/>
</dbReference>
<dbReference type="InterPro" id="IPR001597">
    <property type="entry name" value="ArAA_b-elim_lyase/Thr_aldolase"/>
</dbReference>
<sequence>MIDLRSDTVTKPSKDMLNQILEAEFGDDEYKEDPTVNSLEEYCANLMGFEAGLFVTSGLMGNQISLLVHTDPGQEVVTTQDSHIKNYEHGAAAFLSRIQFRDVDSHNGVYDLDILSETIKQSKIHKPSIKVLATENTHLATGGSIVPFEHIKNLSNISKSNDMKLHVDGARIWHAILTDPASVKYGEYCDSLTYCFSKGLGAPIGSMLLGDHDFIDEAREFRKKLGGGMRQVGIIASAARYAIENRDRLIEDHHKAEFVFNSIVNEDRLFDEVTYKGTNMIFFKFDTEVKAETFRHNLEDKKIVAGFIKKEVIRLVFHKDIENEKLEEIVTAINYSSSPES</sequence>
<dbReference type="GO" id="GO:0006567">
    <property type="term" value="P:L-threonine catabolic process"/>
    <property type="evidence" value="ECO:0007669"/>
    <property type="project" value="TreeGrafter"/>
</dbReference>
<protein>
    <submittedName>
        <fullName evidence="7">Threonine aldolase</fullName>
    </submittedName>
</protein>
<dbReference type="PANTHER" id="PTHR48097">
    <property type="entry name" value="L-THREONINE ALDOLASE-RELATED"/>
    <property type="match status" value="1"/>
</dbReference>
<evidence type="ECO:0000259" key="6">
    <source>
        <dbReference type="Pfam" id="PF01212"/>
    </source>
</evidence>
<comment type="cofactor">
    <cofactor evidence="1">
        <name>pyridoxal 5'-phosphate</name>
        <dbReference type="ChEBI" id="CHEBI:597326"/>
    </cofactor>
</comment>
<dbReference type="GO" id="GO:0008732">
    <property type="term" value="F:L-allo-threonine aldolase activity"/>
    <property type="evidence" value="ECO:0007669"/>
    <property type="project" value="TreeGrafter"/>
</dbReference>